<organism evidence="2 3">
    <name type="scientific">Fischerella muscicola CCMEE 5323</name>
    <dbReference type="NCBI Taxonomy" id="2019572"/>
    <lineage>
        <taxon>Bacteria</taxon>
        <taxon>Bacillati</taxon>
        <taxon>Cyanobacteriota</taxon>
        <taxon>Cyanophyceae</taxon>
        <taxon>Nostocales</taxon>
        <taxon>Hapalosiphonaceae</taxon>
        <taxon>Fischerella</taxon>
    </lineage>
</organism>
<reference evidence="2 3" key="1">
    <citation type="submission" date="2017-08" db="EMBL/GenBank/DDBJ databases">
        <title>Genomes of Fischerella (Mastigocladus) sp. strains.</title>
        <authorList>
            <person name="Miller S.R."/>
        </authorList>
    </citation>
    <scope>NUCLEOTIDE SEQUENCE [LARGE SCALE GENOMIC DNA]</scope>
    <source>
        <strain evidence="2 3">CCMEE 5323</strain>
    </source>
</reference>
<dbReference type="InterPro" id="IPR008638">
    <property type="entry name" value="FhaB/CdiA-like_TPS"/>
</dbReference>
<proteinExistence type="predicted"/>
<dbReference type="EMBL" id="NRQW01000587">
    <property type="protein sequence ID" value="PLZ84513.1"/>
    <property type="molecule type" value="Genomic_DNA"/>
</dbReference>
<name>A0A2N6JWL6_FISMU</name>
<dbReference type="Proteomes" id="UP000235036">
    <property type="component" value="Unassembled WGS sequence"/>
</dbReference>
<keyword evidence="3" id="KW-1185">Reference proteome</keyword>
<dbReference type="Gene3D" id="2.160.20.10">
    <property type="entry name" value="Single-stranded right-handed beta-helix, Pectin lyase-like"/>
    <property type="match status" value="2"/>
</dbReference>
<protein>
    <submittedName>
        <fullName evidence="2">Filamentous hemagglutinin</fullName>
    </submittedName>
</protein>
<feature type="domain" description="Filamentous haemagglutinin FhaB/tRNA nuclease CdiA-like TPS" evidence="1">
    <location>
        <begin position="52"/>
        <end position="164"/>
    </location>
</feature>
<accession>A0A2N6JWL6</accession>
<comment type="caution">
    <text evidence="2">The sequence shown here is derived from an EMBL/GenBank/DDBJ whole genome shotgun (WGS) entry which is preliminary data.</text>
</comment>
<dbReference type="InterPro" id="IPR012334">
    <property type="entry name" value="Pectin_lyas_fold"/>
</dbReference>
<dbReference type="NCBIfam" id="TIGR01901">
    <property type="entry name" value="adhes_NPXG"/>
    <property type="match status" value="1"/>
</dbReference>
<sequence length="800" mass="83203">MTFKLVKNHLFVGLIMKSISTLVLSLPLVTCSILVTFSRGKAQIVPDVNLGGTENSVVNPDVINGIPSDRISGGATRGSNLFHSFQDFNVGEGRGAYFSNPDGIANILTRVTGGNPSNILGRLGVLGNANLFLLNPKGIFFGANATLDLGGSFLATTADSFVFDNNFEFSASNPQPPPQLTVNIPIGLRFRDNPGTITVQGPGNNLQFNPEFLEFSRNSTPQGLAVQPGKTLALVGGDVNLEGGNLLADGGRIEVGSVDSSSFVSITPIDKGWQLGYTNVSGFRDISLTKKASIDSSSDAGAGEIQVQGRNIKLTDGSAIFAFTGSQPGGTVNVNAADTLEVSGISTNDSVPSTIYTAVSPEGSGDGSDLSIQAKRIIASGGAQIGADTYGAGTAGNVVVKASDLVEIQGSVVIDETLPPVPTAIGTIAQASSTGPGTKLTLETRRLKITDGGQLVTGTFSQSQAATLDITASESTELSGEGSAISSVVGKDATGNGGTVILKTPKLTIRDQAKINVDGQGTGNAGEVRVTSDTIRLENKGGITAQASSGNGGDIYLDVQDYLLMSGESVISTEAIDGNGGNIYINTLTKNRGFIVAQPFGNNDIIANADQGQGGKVVINSNGIFGLFVRTRQDWERLRPQDLDPRKQPTSDITAISRQNASLNGTVQLNTIDVDPSQGLIELPNNLPDPRDQIAQNPCQRGIGSEFIVTGRGGFPPSPNETLTGNNIHVDLVQPITSGENSQSANIHQPKTFPIAGHDIIPAQGWIFNSKGEVVLTAYEPTGNIPQRNATTTVACPALF</sequence>
<dbReference type="SMART" id="SM00912">
    <property type="entry name" value="Haemagg_act"/>
    <property type="match status" value="1"/>
</dbReference>
<dbReference type="InterPro" id="IPR011050">
    <property type="entry name" value="Pectin_lyase_fold/virulence"/>
</dbReference>
<dbReference type="SUPFAM" id="SSF51126">
    <property type="entry name" value="Pectin lyase-like"/>
    <property type="match status" value="2"/>
</dbReference>
<dbReference type="RefSeq" id="WP_102205723.1">
    <property type="nucleotide sequence ID" value="NZ_CAWNVR010000728.1"/>
</dbReference>
<evidence type="ECO:0000313" key="2">
    <source>
        <dbReference type="EMBL" id="PLZ84513.1"/>
    </source>
</evidence>
<evidence type="ECO:0000259" key="1">
    <source>
        <dbReference type="SMART" id="SM00912"/>
    </source>
</evidence>
<evidence type="ECO:0000313" key="3">
    <source>
        <dbReference type="Proteomes" id="UP000235036"/>
    </source>
</evidence>
<dbReference type="Pfam" id="PF05860">
    <property type="entry name" value="TPS"/>
    <property type="match status" value="1"/>
</dbReference>
<dbReference type="AlphaFoldDB" id="A0A2N6JWL6"/>
<gene>
    <name evidence="2" type="ORF">CEN44_24590</name>
</gene>